<dbReference type="InterPro" id="IPR036875">
    <property type="entry name" value="Znf_CCHC_sf"/>
</dbReference>
<dbReference type="AlphaFoldDB" id="A0A6D2L375"/>
<keyword evidence="1" id="KW-0862">Zinc</keyword>
<dbReference type="PROSITE" id="PS50158">
    <property type="entry name" value="ZF_CCHC"/>
    <property type="match status" value="1"/>
</dbReference>
<dbReference type="EMBL" id="CACVBM020001849">
    <property type="protein sequence ID" value="CAA7061051.1"/>
    <property type="molecule type" value="Genomic_DNA"/>
</dbReference>
<dbReference type="Proteomes" id="UP000467841">
    <property type="component" value="Unassembled WGS sequence"/>
</dbReference>
<evidence type="ECO:0000259" key="2">
    <source>
        <dbReference type="PROSITE" id="PS50158"/>
    </source>
</evidence>
<feature type="domain" description="CCHC-type" evidence="2">
    <location>
        <begin position="69"/>
        <end position="82"/>
    </location>
</feature>
<proteinExistence type="predicted"/>
<dbReference type="EMBL" id="CACVBM020001540">
    <property type="protein sequence ID" value="CAA7053646.1"/>
    <property type="molecule type" value="Genomic_DNA"/>
</dbReference>
<accession>A0A6D2L375</accession>
<dbReference type="Gene3D" id="4.10.60.10">
    <property type="entry name" value="Zinc finger, CCHC-type"/>
    <property type="match status" value="1"/>
</dbReference>
<reference evidence="4 5" key="1">
    <citation type="submission" date="2020-01" db="EMBL/GenBank/DDBJ databases">
        <authorList>
            <person name="Mishra B."/>
        </authorList>
    </citation>
    <scope>NUCLEOTIDE SEQUENCE [LARGE SCALE GENOMIC DNA]</scope>
</reference>
<evidence type="ECO:0000313" key="4">
    <source>
        <dbReference type="EMBL" id="CAA7061051.1"/>
    </source>
</evidence>
<keyword evidence="5" id="KW-1185">Reference proteome</keyword>
<organism evidence="4 5">
    <name type="scientific">Microthlaspi erraticum</name>
    <dbReference type="NCBI Taxonomy" id="1685480"/>
    <lineage>
        <taxon>Eukaryota</taxon>
        <taxon>Viridiplantae</taxon>
        <taxon>Streptophyta</taxon>
        <taxon>Embryophyta</taxon>
        <taxon>Tracheophyta</taxon>
        <taxon>Spermatophyta</taxon>
        <taxon>Magnoliopsida</taxon>
        <taxon>eudicotyledons</taxon>
        <taxon>Gunneridae</taxon>
        <taxon>Pentapetalae</taxon>
        <taxon>rosids</taxon>
        <taxon>malvids</taxon>
        <taxon>Brassicales</taxon>
        <taxon>Brassicaceae</taxon>
        <taxon>Coluteocarpeae</taxon>
        <taxon>Microthlaspi</taxon>
    </lineage>
</organism>
<protein>
    <recommendedName>
        <fullName evidence="2">CCHC-type domain-containing protein</fullName>
    </recommendedName>
</protein>
<evidence type="ECO:0000313" key="3">
    <source>
        <dbReference type="EMBL" id="CAA7053646.1"/>
    </source>
</evidence>
<name>A0A6D2L375_9BRAS</name>
<dbReference type="GO" id="GO:0008270">
    <property type="term" value="F:zinc ion binding"/>
    <property type="evidence" value="ECO:0007669"/>
    <property type="project" value="UniProtKB-KW"/>
</dbReference>
<dbReference type="Pfam" id="PF00098">
    <property type="entry name" value="zf-CCHC"/>
    <property type="match status" value="1"/>
</dbReference>
<dbReference type="SUPFAM" id="SSF57756">
    <property type="entry name" value="Retrovirus zinc finger-like domains"/>
    <property type="match status" value="1"/>
</dbReference>
<dbReference type="OrthoDB" id="1745446at2759"/>
<evidence type="ECO:0000313" key="5">
    <source>
        <dbReference type="Proteomes" id="UP000467841"/>
    </source>
</evidence>
<keyword evidence="1" id="KW-0479">Metal-binding</keyword>
<sequence length="91" mass="10598">MDRSVPSITFEDVVRRLTWYDDRLKMYLAEEQAATHYSNNTPSQSYYKNHTRGGGRGYKKRFGNGGVVCQICGKIGHIAFNCWHRFDNTFQ</sequence>
<evidence type="ECO:0000256" key="1">
    <source>
        <dbReference type="PROSITE-ProRule" id="PRU00047"/>
    </source>
</evidence>
<keyword evidence="1" id="KW-0863">Zinc-finger</keyword>
<dbReference type="GO" id="GO:0003676">
    <property type="term" value="F:nucleic acid binding"/>
    <property type="evidence" value="ECO:0007669"/>
    <property type="project" value="InterPro"/>
</dbReference>
<gene>
    <name evidence="3" type="ORF">MERR_LOCUS40882</name>
    <name evidence="4" type="ORF">MERR_LOCUS48287</name>
</gene>
<dbReference type="InterPro" id="IPR001878">
    <property type="entry name" value="Znf_CCHC"/>
</dbReference>